<evidence type="ECO:0000256" key="5">
    <source>
        <dbReference type="ARBA" id="ARBA00022944"/>
    </source>
</evidence>
<evidence type="ECO:0000256" key="2">
    <source>
        <dbReference type="ARBA" id="ARBA00010488"/>
    </source>
</evidence>
<dbReference type="InterPro" id="IPR043148">
    <property type="entry name" value="TagF_C"/>
</dbReference>
<dbReference type="Proteomes" id="UP000784700">
    <property type="component" value="Unassembled WGS sequence"/>
</dbReference>
<dbReference type="GO" id="GO:0019350">
    <property type="term" value="P:teichoic acid biosynthetic process"/>
    <property type="evidence" value="ECO:0007669"/>
    <property type="project" value="UniProtKB-KW"/>
</dbReference>
<gene>
    <name evidence="8" type="ORF">DY130_02825</name>
</gene>
<proteinExistence type="inferred from homology"/>
<dbReference type="InterPro" id="IPR007554">
    <property type="entry name" value="Glycerophosphate_synth"/>
</dbReference>
<keyword evidence="6" id="KW-0472">Membrane</keyword>
<dbReference type="SUPFAM" id="SSF53756">
    <property type="entry name" value="UDP-Glycosyltransferase/glycogen phosphorylase"/>
    <property type="match status" value="2"/>
</dbReference>
<dbReference type="InterPro" id="IPR001173">
    <property type="entry name" value="Glyco_trans_2-like"/>
</dbReference>
<dbReference type="SUPFAM" id="SSF53448">
    <property type="entry name" value="Nucleotide-diphospho-sugar transferases"/>
    <property type="match status" value="1"/>
</dbReference>
<protein>
    <submittedName>
        <fullName evidence="8">Glycosyltransferase</fullName>
    </submittedName>
</protein>
<comment type="subcellular location">
    <subcellularLocation>
        <location evidence="1">Cell membrane</location>
        <topology evidence="1">Peripheral membrane protein</topology>
    </subcellularLocation>
</comment>
<keyword evidence="4" id="KW-0808">Transferase</keyword>
<sequence length="1677" mass="196152">MNKPYLSVIVACYNVQDYVAACLESIAQTDFPKENMEVLMIDDGSTDDTSAIVDQYAKKYDSFKALHKDNGGISSTRNYGIKHAQGEYIAFVDGDDLVPADGYSKLSYNANQNNADVVVGFVKRFDKNRYKNSYLHSFAIHDNANNTNIYDNHDLLYDTTVWNKLYRRNFLLDNDIKFIEGIIYEDIPFTLQVHLKSKVTNIIEDVVYKWRWRESNDSITQSRSALSNFQSRLDALDICRDMLKKVGQGANSPLFKDFKYKILFLDIFIFIENIGDNEESYIYKAQEMVYKFLRDWNLWDSKPMNNLPVKQQVVYYALRHGEFNILDTYTYRQSVGHFKKGFHGLSYKYYMPEIFDYSDEISSAIELGNDNAKINQKMTNYKIDEDGQFIGRGFFIIRNMRLSKHLLSLGNVNELFSAKLVNIDSDKEMKININRPKTSLPQRLLNARGKWTNARYQFSFDINDAIEKLGLGTWKVLITDLIANKYLVSRYVSYPNKKTRNKFILPYVNEDKHTKISARFNSVNDFVIKSNSLYQEDIKAPIISNVLKSGNNLVFDVINTGNKHIKAELIMPDETNIIGKVNENNIVFDNAGWNTNMFNQKALLVMKDSFTNSQINYVFDQNKPSAQINTDDNMSYTVFYNNRDGIEIIYENTPFITNSINLNSSNLLKLSINIPDYLKNENLNINNSKIEMISSDKTVRKVFDNSNNDFQLNGDLLSLNVQITNKEKNQLNILSGKYIFKVYLYVNDKIKVFRLLTDESHLVPKQDLSFNGKDKIYYQIQNSNNNDLELKINQPFSNFIDSKKVFRSLSYSLLYPFMRFLPLRKIMVFDCYWSSKFDSNERLMYEYMQKSHPEIKTVWFFKNTQTPINGEAIKVKVNSFMYWYYLAVSKYIIQNTNMPNRYAKRKGQIEVETLHGTFLKHMGFDEPHFKFASHGVQSRFAKRNRRWDYMVVPSDYMGEIATKAFDYDQKLIKSGFPRNDELYTNNNDAYINSVKNKLGIPLDKKVILYAPTYRENEGFDFQLNLDKMQAKLSDKYVLLVRLHYFVAHSNSFYSNPGFVFDVSDYNNINDLYLISDAMITDYSSVMFDYAHLKRPMLFYAYDKDWYLDDENRGVYLDYDKEIPGPIIKTEDDLINRIQHLDAVADNYHDKLIDFYDKFAQYGQNGDASKEVVEKILSTKNSELDQVPEKRLISRKFGHLFKVNYLQASILNRLSNMLTKKNIIIFESFFGTQYSDNPKAIYEYMKKNHSEYKMYWNVNREYVDYFKENNIPYVIRFSYSGILKQAKAKYFVTNVRRPFRWKPGKGTKLIQTWHGTPLKTLAADVNLVTMPGINAARYHKDVFKDNRRWDKMIAPNMYSANIMQRAFRMNANQMMLDGYPRNDVLVNSSWKDIASIKEDLNISADKKVILYAPTWRDNEYVKANEFTAKLHLDLAKIKAHFGNNIIVLVRTHYLIANNLDLSDYSDIALNVSLYPDIAELYLISDVLITDYSSVMFDYAVLKRPMIFFTYDLDDYANEIRGFYFDFVKDAPGKIVKTNDGVIDELDHILSGNWTMNENYKKFIDKFTPWMDGKSSERAVNQFLNEDNMNENFDDDISKYNLQNEMKIHDGASLWNSGKNFADHEDVDFSHNYNDKGSTVRVIKVMQLMDPDFKEKIGMKYVLIQPNGKHLWVNIEDLY</sequence>
<comment type="caution">
    <text evidence="8">The sequence shown here is derived from an EMBL/GenBank/DDBJ whole genome shotgun (WGS) entry which is preliminary data.</text>
</comment>
<dbReference type="PANTHER" id="PTHR37316">
    <property type="entry name" value="TEICHOIC ACID GLYCEROL-PHOSPHATE PRIMASE"/>
    <property type="match status" value="1"/>
</dbReference>
<dbReference type="RefSeq" id="WP_140924125.1">
    <property type="nucleotide sequence ID" value="NZ_QUBF01000002.1"/>
</dbReference>
<accession>A0A9Q8IN97</accession>
<evidence type="ECO:0000256" key="6">
    <source>
        <dbReference type="ARBA" id="ARBA00023136"/>
    </source>
</evidence>
<dbReference type="Pfam" id="PF04464">
    <property type="entry name" value="Glyphos_transf"/>
    <property type="match status" value="2"/>
</dbReference>
<dbReference type="InterPro" id="IPR051612">
    <property type="entry name" value="Teichoic_Acid_Biosynth"/>
</dbReference>
<dbReference type="InterPro" id="IPR029044">
    <property type="entry name" value="Nucleotide-diphossugar_trans"/>
</dbReference>
<feature type="domain" description="Glycosyltransferase 2-like" evidence="7">
    <location>
        <begin position="7"/>
        <end position="160"/>
    </location>
</feature>
<organism evidence="8 9">
    <name type="scientific">Apilactobacillus micheneri</name>
    <dbReference type="NCBI Taxonomy" id="1899430"/>
    <lineage>
        <taxon>Bacteria</taxon>
        <taxon>Bacillati</taxon>
        <taxon>Bacillota</taxon>
        <taxon>Bacilli</taxon>
        <taxon>Lactobacillales</taxon>
        <taxon>Lactobacillaceae</taxon>
        <taxon>Apilactobacillus</taxon>
    </lineage>
</organism>
<dbReference type="GO" id="GO:0005886">
    <property type="term" value="C:plasma membrane"/>
    <property type="evidence" value="ECO:0007669"/>
    <property type="project" value="UniProtKB-SubCell"/>
</dbReference>
<dbReference type="Gene3D" id="3.90.550.10">
    <property type="entry name" value="Spore Coat Polysaccharide Biosynthesis Protein SpsA, Chain A"/>
    <property type="match status" value="1"/>
</dbReference>
<evidence type="ECO:0000259" key="7">
    <source>
        <dbReference type="Pfam" id="PF00535"/>
    </source>
</evidence>
<keyword evidence="3" id="KW-1003">Cell membrane</keyword>
<dbReference type="InterPro" id="IPR043149">
    <property type="entry name" value="TagF_N"/>
</dbReference>
<dbReference type="Pfam" id="PF00535">
    <property type="entry name" value="Glycos_transf_2"/>
    <property type="match status" value="1"/>
</dbReference>
<dbReference type="GeneID" id="58108113"/>
<evidence type="ECO:0000313" key="9">
    <source>
        <dbReference type="Proteomes" id="UP000784700"/>
    </source>
</evidence>
<evidence type="ECO:0000313" key="8">
    <source>
        <dbReference type="EMBL" id="TPR45143.1"/>
    </source>
</evidence>
<keyword evidence="5" id="KW-0777">Teichoic acid biosynthesis</keyword>
<evidence type="ECO:0000256" key="3">
    <source>
        <dbReference type="ARBA" id="ARBA00022475"/>
    </source>
</evidence>
<dbReference type="Gene3D" id="3.40.50.11820">
    <property type="match status" value="2"/>
</dbReference>
<reference evidence="8" key="1">
    <citation type="submission" date="2018-08" db="EMBL/GenBank/DDBJ databases">
        <title>Comparative genomics of wild bee and flower associated Lactobacillus reveals potential adaptation to the bee host.</title>
        <authorList>
            <person name="Vuong H.Q."/>
            <person name="Mcfrederick Q.S."/>
        </authorList>
    </citation>
    <scope>NUCLEOTIDE SEQUENCE</scope>
    <source>
        <strain evidence="8">HV_63</strain>
    </source>
</reference>
<comment type="similarity">
    <text evidence="2">Belongs to the CDP-glycerol glycerophosphotransferase family.</text>
</comment>
<dbReference type="PANTHER" id="PTHR37316:SF3">
    <property type="entry name" value="TEICHOIC ACID GLYCEROL-PHOSPHATE TRANSFERASE"/>
    <property type="match status" value="1"/>
</dbReference>
<evidence type="ECO:0000256" key="1">
    <source>
        <dbReference type="ARBA" id="ARBA00004202"/>
    </source>
</evidence>
<dbReference type="EMBL" id="QUBG01000002">
    <property type="protein sequence ID" value="TPR45143.1"/>
    <property type="molecule type" value="Genomic_DNA"/>
</dbReference>
<name>A0A9Q8IN97_9LACO</name>
<evidence type="ECO:0000256" key="4">
    <source>
        <dbReference type="ARBA" id="ARBA00022679"/>
    </source>
</evidence>
<dbReference type="GO" id="GO:0047355">
    <property type="term" value="F:CDP-glycerol glycerophosphotransferase activity"/>
    <property type="evidence" value="ECO:0007669"/>
    <property type="project" value="InterPro"/>
</dbReference>
<dbReference type="Gene3D" id="3.40.50.12580">
    <property type="match status" value="2"/>
</dbReference>